<evidence type="ECO:0000313" key="6">
    <source>
        <dbReference type="Proteomes" id="UP000238042"/>
    </source>
</evidence>
<comment type="similarity">
    <text evidence="3">Belongs to the HAD-like hydrolase superfamily. CbbY/CbbZ/Gph/YieH family.</text>
</comment>
<keyword evidence="6" id="KW-1185">Reference proteome</keyword>
<dbReference type="InterPro" id="IPR036412">
    <property type="entry name" value="HAD-like_sf"/>
</dbReference>
<sequence>MIKLIIFDLDGTLLNTINDLGKSCNYILEQHGFPTHPLQAYRFFVGNGVSKLIERALPETQRAPEFVEKLRKQFVEYYSKHSEDETAPYPGIMKMLKELESKQIKLAVASNKFIEGTQSLVQKFFPDIQFASVLGQREGIPVKPDPQIVYDVMREAGITNKNEILYAGDSGADMQTCVNSGIKGIGVLWGFRSKEELLENGAEYIVEDPSEIVQLALQK</sequence>
<dbReference type="EMBL" id="PSZM01000043">
    <property type="protein sequence ID" value="PQL91067.1"/>
    <property type="molecule type" value="Genomic_DNA"/>
</dbReference>
<dbReference type="PRINTS" id="PR00413">
    <property type="entry name" value="HADHALOGNASE"/>
</dbReference>
<proteinExistence type="inferred from homology"/>
<reference evidence="5 6" key="1">
    <citation type="submission" date="2018-02" db="EMBL/GenBank/DDBJ databases">
        <title>Genome sequences of Apibacter spp., gut symbionts of Asian honey bees.</title>
        <authorList>
            <person name="Kwong W.K."/>
            <person name="Steele M.I."/>
            <person name="Moran N.A."/>
        </authorList>
    </citation>
    <scope>NUCLEOTIDE SEQUENCE [LARGE SCALE GENOMIC DNA]</scope>
    <source>
        <strain evidence="6">wkB301</strain>
    </source>
</reference>
<dbReference type="Proteomes" id="UP000238042">
    <property type="component" value="Unassembled WGS sequence"/>
</dbReference>
<dbReference type="NCBIfam" id="TIGR01549">
    <property type="entry name" value="HAD-SF-IA-v1"/>
    <property type="match status" value="1"/>
</dbReference>
<organism evidence="5 6">
    <name type="scientific">Apibacter adventoris</name>
    <dbReference type="NCBI Taxonomy" id="1679466"/>
    <lineage>
        <taxon>Bacteria</taxon>
        <taxon>Pseudomonadati</taxon>
        <taxon>Bacteroidota</taxon>
        <taxon>Flavobacteriia</taxon>
        <taxon>Flavobacteriales</taxon>
        <taxon>Weeksellaceae</taxon>
        <taxon>Apibacter</taxon>
    </lineage>
</organism>
<dbReference type="Gene3D" id="3.40.50.1000">
    <property type="entry name" value="HAD superfamily/HAD-like"/>
    <property type="match status" value="1"/>
</dbReference>
<dbReference type="InterPro" id="IPR041492">
    <property type="entry name" value="HAD_2"/>
</dbReference>
<dbReference type="AlphaFoldDB" id="A0A2S8A921"/>
<dbReference type="GO" id="GO:0006281">
    <property type="term" value="P:DNA repair"/>
    <property type="evidence" value="ECO:0007669"/>
    <property type="project" value="TreeGrafter"/>
</dbReference>
<dbReference type="SUPFAM" id="SSF56784">
    <property type="entry name" value="HAD-like"/>
    <property type="match status" value="1"/>
</dbReference>
<protein>
    <recommendedName>
        <fullName evidence="4">phosphoglycolate phosphatase</fullName>
        <ecNumber evidence="4">3.1.3.18</ecNumber>
    </recommendedName>
</protein>
<dbReference type="PANTHER" id="PTHR43434:SF1">
    <property type="entry name" value="PHOSPHOGLYCOLATE PHOSPHATASE"/>
    <property type="match status" value="1"/>
</dbReference>
<comment type="pathway">
    <text evidence="2">Organic acid metabolism; glycolate biosynthesis; glycolate from 2-phosphoglycolate: step 1/1.</text>
</comment>
<dbReference type="InterPro" id="IPR006439">
    <property type="entry name" value="HAD-SF_hydro_IA"/>
</dbReference>
<dbReference type="InterPro" id="IPR050155">
    <property type="entry name" value="HAD-like_hydrolase_sf"/>
</dbReference>
<accession>A0A2S8A921</accession>
<evidence type="ECO:0000256" key="2">
    <source>
        <dbReference type="ARBA" id="ARBA00004818"/>
    </source>
</evidence>
<dbReference type="InterPro" id="IPR023214">
    <property type="entry name" value="HAD_sf"/>
</dbReference>
<dbReference type="RefSeq" id="WP_105247327.1">
    <property type="nucleotide sequence ID" value="NZ_PSZM01000043.1"/>
</dbReference>
<evidence type="ECO:0000256" key="3">
    <source>
        <dbReference type="ARBA" id="ARBA00006171"/>
    </source>
</evidence>
<dbReference type="GO" id="GO:0008967">
    <property type="term" value="F:phosphoglycolate phosphatase activity"/>
    <property type="evidence" value="ECO:0007669"/>
    <property type="project" value="UniProtKB-EC"/>
</dbReference>
<evidence type="ECO:0000313" key="5">
    <source>
        <dbReference type="EMBL" id="PQL91067.1"/>
    </source>
</evidence>
<dbReference type="SFLD" id="SFLDG01129">
    <property type="entry name" value="C1.5:_HAD__Beta-PGM__Phosphata"/>
    <property type="match status" value="1"/>
</dbReference>
<dbReference type="Pfam" id="PF13419">
    <property type="entry name" value="HAD_2"/>
    <property type="match status" value="1"/>
</dbReference>
<dbReference type="InterPro" id="IPR023198">
    <property type="entry name" value="PGP-like_dom2"/>
</dbReference>
<evidence type="ECO:0000256" key="1">
    <source>
        <dbReference type="ARBA" id="ARBA00000830"/>
    </source>
</evidence>
<dbReference type="SFLD" id="SFLDG01135">
    <property type="entry name" value="C1.5.6:_HAD__Beta-PGM__Phospha"/>
    <property type="match status" value="1"/>
</dbReference>
<dbReference type="SFLD" id="SFLDS00003">
    <property type="entry name" value="Haloacid_Dehalogenase"/>
    <property type="match status" value="1"/>
</dbReference>
<comment type="catalytic activity">
    <reaction evidence="1">
        <text>2-phosphoglycolate + H2O = glycolate + phosphate</text>
        <dbReference type="Rhea" id="RHEA:14369"/>
        <dbReference type="ChEBI" id="CHEBI:15377"/>
        <dbReference type="ChEBI" id="CHEBI:29805"/>
        <dbReference type="ChEBI" id="CHEBI:43474"/>
        <dbReference type="ChEBI" id="CHEBI:58033"/>
        <dbReference type="EC" id="3.1.3.18"/>
    </reaction>
</comment>
<name>A0A2S8A921_9FLAO</name>
<comment type="caution">
    <text evidence="5">The sequence shown here is derived from an EMBL/GenBank/DDBJ whole genome shotgun (WGS) entry which is preliminary data.</text>
</comment>
<dbReference type="Gene3D" id="1.10.150.240">
    <property type="entry name" value="Putative phosphatase, domain 2"/>
    <property type="match status" value="1"/>
</dbReference>
<dbReference type="PANTHER" id="PTHR43434">
    <property type="entry name" value="PHOSPHOGLYCOLATE PHOSPHATASE"/>
    <property type="match status" value="1"/>
</dbReference>
<dbReference type="PROSITE" id="PS01228">
    <property type="entry name" value="COF_1"/>
    <property type="match status" value="1"/>
</dbReference>
<gene>
    <name evidence="5" type="ORF">C4S77_09445</name>
</gene>
<dbReference type="GO" id="GO:0005829">
    <property type="term" value="C:cytosol"/>
    <property type="evidence" value="ECO:0007669"/>
    <property type="project" value="TreeGrafter"/>
</dbReference>
<dbReference type="OrthoDB" id="9807630at2"/>
<evidence type="ECO:0000256" key="4">
    <source>
        <dbReference type="ARBA" id="ARBA00013078"/>
    </source>
</evidence>
<dbReference type="EC" id="3.1.3.18" evidence="4"/>